<name>A0A381Y5Y3_9ZZZZ</name>
<dbReference type="InterPro" id="IPR025877">
    <property type="entry name" value="MobA-like_NTP_Trfase"/>
</dbReference>
<gene>
    <name evidence="2" type="ORF">METZ01_LOCUS125144</name>
</gene>
<protein>
    <recommendedName>
        <fullName evidence="1">MobA-like NTP transferase domain-containing protein</fullName>
    </recommendedName>
</protein>
<sequence length="53" mass="5701">MIPISCVLLAGGKSSRLGRDKQKEIVGGMRVVDREISVLTQLSDDIVMVGDTL</sequence>
<organism evidence="2">
    <name type="scientific">marine metagenome</name>
    <dbReference type="NCBI Taxonomy" id="408172"/>
    <lineage>
        <taxon>unclassified sequences</taxon>
        <taxon>metagenomes</taxon>
        <taxon>ecological metagenomes</taxon>
    </lineage>
</organism>
<dbReference type="SUPFAM" id="SSF53448">
    <property type="entry name" value="Nucleotide-diphospho-sugar transferases"/>
    <property type="match status" value="1"/>
</dbReference>
<feature type="non-terminal residue" evidence="2">
    <location>
        <position position="53"/>
    </location>
</feature>
<accession>A0A381Y5Y3</accession>
<reference evidence="2" key="1">
    <citation type="submission" date="2018-05" db="EMBL/GenBank/DDBJ databases">
        <authorList>
            <person name="Lanie J.A."/>
            <person name="Ng W.-L."/>
            <person name="Kazmierczak K.M."/>
            <person name="Andrzejewski T.M."/>
            <person name="Davidsen T.M."/>
            <person name="Wayne K.J."/>
            <person name="Tettelin H."/>
            <person name="Glass J.I."/>
            <person name="Rusch D."/>
            <person name="Podicherti R."/>
            <person name="Tsui H.-C.T."/>
            <person name="Winkler M.E."/>
        </authorList>
    </citation>
    <scope>NUCLEOTIDE SEQUENCE</scope>
</reference>
<proteinExistence type="predicted"/>
<feature type="domain" description="MobA-like NTP transferase" evidence="1">
    <location>
        <begin position="6"/>
        <end position="51"/>
    </location>
</feature>
<dbReference type="GO" id="GO:0016779">
    <property type="term" value="F:nucleotidyltransferase activity"/>
    <property type="evidence" value="ECO:0007669"/>
    <property type="project" value="UniProtKB-ARBA"/>
</dbReference>
<dbReference type="InterPro" id="IPR029044">
    <property type="entry name" value="Nucleotide-diphossugar_trans"/>
</dbReference>
<dbReference type="Gene3D" id="3.90.550.10">
    <property type="entry name" value="Spore Coat Polysaccharide Biosynthesis Protein SpsA, Chain A"/>
    <property type="match status" value="1"/>
</dbReference>
<dbReference type="Pfam" id="PF12804">
    <property type="entry name" value="NTP_transf_3"/>
    <property type="match status" value="1"/>
</dbReference>
<evidence type="ECO:0000259" key="1">
    <source>
        <dbReference type="Pfam" id="PF12804"/>
    </source>
</evidence>
<dbReference type="EMBL" id="UINC01017438">
    <property type="protein sequence ID" value="SVA72290.1"/>
    <property type="molecule type" value="Genomic_DNA"/>
</dbReference>
<evidence type="ECO:0000313" key="2">
    <source>
        <dbReference type="EMBL" id="SVA72290.1"/>
    </source>
</evidence>
<dbReference type="AlphaFoldDB" id="A0A381Y5Y3"/>